<name>A0A0L0QVI5_VIRPA</name>
<dbReference type="AlphaFoldDB" id="A0A0L0QVI5"/>
<proteinExistence type="predicted"/>
<dbReference type="PATRIC" id="fig|1473.5.peg.3455"/>
<evidence type="ECO:0000313" key="2">
    <source>
        <dbReference type="Proteomes" id="UP000036780"/>
    </source>
</evidence>
<reference evidence="2" key="1">
    <citation type="submission" date="2015-07" db="EMBL/GenBank/DDBJ databases">
        <title>Fjat-10053 dsm26.</title>
        <authorList>
            <person name="Liu B."/>
            <person name="Wang J."/>
            <person name="Zhu Y."/>
            <person name="Liu G."/>
            <person name="Chen Q."/>
            <person name="Chen Z."/>
            <person name="Lan J."/>
            <person name="Che J."/>
            <person name="Ge C."/>
            <person name="Shi H."/>
            <person name="Pan Z."/>
            <person name="Liu X."/>
        </authorList>
    </citation>
    <scope>NUCLEOTIDE SEQUENCE [LARGE SCALE GENOMIC DNA]</scope>
    <source>
        <strain evidence="2">DSM 26</strain>
    </source>
</reference>
<evidence type="ECO:0000313" key="1">
    <source>
        <dbReference type="EMBL" id="KNE22527.1"/>
    </source>
</evidence>
<dbReference type="Pfam" id="PF08838">
    <property type="entry name" value="DUF1811"/>
    <property type="match status" value="1"/>
</dbReference>
<dbReference type="RefSeq" id="WP_050350005.1">
    <property type="nucleotide sequence ID" value="NZ_CP073011.1"/>
</dbReference>
<dbReference type="EMBL" id="LGTO01000002">
    <property type="protein sequence ID" value="KNE22527.1"/>
    <property type="molecule type" value="Genomic_DNA"/>
</dbReference>
<protein>
    <recommendedName>
        <fullName evidence="3">Transcription regulator</fullName>
    </recommendedName>
</protein>
<dbReference type="InterPro" id="IPR036289">
    <property type="entry name" value="YfhH"/>
</dbReference>
<sequence length="114" mass="13137">MNNNYRYSDYSVEQLRQEIGRLKEKAQKAEQLGNISEAAVNERKMQVALAYTLNPEDFTANEAYEFITDPGWSFKVDYINGVFAWGHRVNLLGEVYKKQEAVPISLLGKMVKEK</sequence>
<dbReference type="SUPFAM" id="SSF101697">
    <property type="entry name" value="Hypothetical protein YfhH"/>
    <property type="match status" value="1"/>
</dbReference>
<gene>
    <name evidence="1" type="ORF">AFK71_02615</name>
</gene>
<dbReference type="InterPro" id="IPR014938">
    <property type="entry name" value="YfhH-like"/>
</dbReference>
<comment type="caution">
    <text evidence="1">The sequence shown here is derived from an EMBL/GenBank/DDBJ whole genome shotgun (WGS) entry which is preliminary data.</text>
</comment>
<dbReference type="Gene3D" id="2.30.30.340">
    <property type="entry name" value="Hypothetical protein YfhH like domains"/>
    <property type="match status" value="1"/>
</dbReference>
<dbReference type="Gene3D" id="1.10.287.880">
    <property type="entry name" value="Hypothetical protein YfhH domain"/>
    <property type="match status" value="1"/>
</dbReference>
<dbReference type="Proteomes" id="UP000036780">
    <property type="component" value="Unassembled WGS sequence"/>
</dbReference>
<organism evidence="1 2">
    <name type="scientific">Virgibacillus pantothenticus</name>
    <dbReference type="NCBI Taxonomy" id="1473"/>
    <lineage>
        <taxon>Bacteria</taxon>
        <taxon>Bacillati</taxon>
        <taxon>Bacillota</taxon>
        <taxon>Bacilli</taxon>
        <taxon>Bacillales</taxon>
        <taxon>Bacillaceae</taxon>
        <taxon>Virgibacillus</taxon>
    </lineage>
</organism>
<keyword evidence="2" id="KW-1185">Reference proteome</keyword>
<dbReference type="GeneID" id="66869437"/>
<evidence type="ECO:0008006" key="3">
    <source>
        <dbReference type="Google" id="ProtNLM"/>
    </source>
</evidence>
<dbReference type="OrthoDB" id="2353288at2"/>
<accession>A0A0L0QVI5</accession>